<gene>
    <name evidence="1" type="ORF">DSO57_1014541</name>
</gene>
<reference evidence="1" key="1">
    <citation type="submission" date="2022-04" db="EMBL/GenBank/DDBJ databases">
        <title>Genome of the entomopathogenic fungus Entomophthora muscae.</title>
        <authorList>
            <person name="Elya C."/>
            <person name="Lovett B.R."/>
            <person name="Lee E."/>
            <person name="Macias A.M."/>
            <person name="Hajek A.E."/>
            <person name="De Bivort B.L."/>
            <person name="Kasson M.T."/>
            <person name="De Fine Licht H.H."/>
            <person name="Stajich J.E."/>
        </authorList>
    </citation>
    <scope>NUCLEOTIDE SEQUENCE</scope>
    <source>
        <strain evidence="1">Berkeley</strain>
    </source>
</reference>
<proteinExistence type="predicted"/>
<comment type="caution">
    <text evidence="1">The sequence shown here is derived from an EMBL/GenBank/DDBJ whole genome shotgun (WGS) entry which is preliminary data.</text>
</comment>
<keyword evidence="2" id="KW-1185">Reference proteome</keyword>
<dbReference type="EMBL" id="QTSX02001476">
    <property type="protein sequence ID" value="KAJ9081457.1"/>
    <property type="molecule type" value="Genomic_DNA"/>
</dbReference>
<evidence type="ECO:0000313" key="2">
    <source>
        <dbReference type="Proteomes" id="UP001165960"/>
    </source>
</evidence>
<accession>A0ACC2U3G7</accession>
<dbReference type="Proteomes" id="UP001165960">
    <property type="component" value="Unassembled WGS sequence"/>
</dbReference>
<sequence length="113" mass="12710">MATVNIIIVNMGAVALLPRTIQSAFRPITSKWLGECLTPAEKENHNFIHLNIPLSLEIDQNSELIQQQLKQTIVGLDYGAKNNREVQKRMAILRSYGLTAKDNFCNFTVITPN</sequence>
<protein>
    <submittedName>
        <fullName evidence="1">Uncharacterized protein</fullName>
    </submittedName>
</protein>
<name>A0ACC2U3G7_9FUNG</name>
<evidence type="ECO:0000313" key="1">
    <source>
        <dbReference type="EMBL" id="KAJ9081457.1"/>
    </source>
</evidence>
<organism evidence="1 2">
    <name type="scientific">Entomophthora muscae</name>
    <dbReference type="NCBI Taxonomy" id="34485"/>
    <lineage>
        <taxon>Eukaryota</taxon>
        <taxon>Fungi</taxon>
        <taxon>Fungi incertae sedis</taxon>
        <taxon>Zoopagomycota</taxon>
        <taxon>Entomophthoromycotina</taxon>
        <taxon>Entomophthoromycetes</taxon>
        <taxon>Entomophthorales</taxon>
        <taxon>Entomophthoraceae</taxon>
        <taxon>Entomophthora</taxon>
    </lineage>
</organism>